<dbReference type="KEGG" id="svp:Pan189_41860"/>
<reference evidence="1 2" key="1">
    <citation type="submission" date="2019-02" db="EMBL/GenBank/DDBJ databases">
        <title>Deep-cultivation of Planctomycetes and their phenomic and genomic characterization uncovers novel biology.</title>
        <authorList>
            <person name="Wiegand S."/>
            <person name="Jogler M."/>
            <person name="Boedeker C."/>
            <person name="Pinto D."/>
            <person name="Vollmers J."/>
            <person name="Rivas-Marin E."/>
            <person name="Kohn T."/>
            <person name="Peeters S.H."/>
            <person name="Heuer A."/>
            <person name="Rast P."/>
            <person name="Oberbeckmann S."/>
            <person name="Bunk B."/>
            <person name="Jeske O."/>
            <person name="Meyerdierks A."/>
            <person name="Storesund J.E."/>
            <person name="Kallscheuer N."/>
            <person name="Luecker S."/>
            <person name="Lage O.M."/>
            <person name="Pohl T."/>
            <person name="Merkel B.J."/>
            <person name="Hornburger P."/>
            <person name="Mueller R.-W."/>
            <person name="Bruemmer F."/>
            <person name="Labrenz M."/>
            <person name="Spormann A.M."/>
            <person name="Op den Camp H."/>
            <person name="Overmann J."/>
            <person name="Amann R."/>
            <person name="Jetten M.S.M."/>
            <person name="Mascher T."/>
            <person name="Medema M.H."/>
            <person name="Devos D.P."/>
            <person name="Kaster A.-K."/>
            <person name="Ovreas L."/>
            <person name="Rohde M."/>
            <person name="Galperin M.Y."/>
            <person name="Jogler C."/>
        </authorList>
    </citation>
    <scope>NUCLEOTIDE SEQUENCE [LARGE SCALE GENOMIC DNA]</scope>
    <source>
        <strain evidence="1 2">Pan189</strain>
    </source>
</reference>
<dbReference type="EMBL" id="CP036268">
    <property type="protein sequence ID" value="QDT39775.1"/>
    <property type="molecule type" value="Genomic_DNA"/>
</dbReference>
<protein>
    <submittedName>
        <fullName evidence="1">Uncharacterized protein</fullName>
    </submittedName>
</protein>
<organism evidence="1 2">
    <name type="scientific">Stratiformator vulcanicus</name>
    <dbReference type="NCBI Taxonomy" id="2527980"/>
    <lineage>
        <taxon>Bacteria</taxon>
        <taxon>Pseudomonadati</taxon>
        <taxon>Planctomycetota</taxon>
        <taxon>Planctomycetia</taxon>
        <taxon>Planctomycetales</taxon>
        <taxon>Planctomycetaceae</taxon>
        <taxon>Stratiformator</taxon>
    </lineage>
</organism>
<dbReference type="Proteomes" id="UP000317318">
    <property type="component" value="Chromosome"/>
</dbReference>
<dbReference type="RefSeq" id="WP_145365889.1">
    <property type="nucleotide sequence ID" value="NZ_CP036268.1"/>
</dbReference>
<gene>
    <name evidence="1" type="ORF">Pan189_41860</name>
</gene>
<keyword evidence="2" id="KW-1185">Reference proteome</keyword>
<accession>A0A517R7C7</accession>
<evidence type="ECO:0000313" key="1">
    <source>
        <dbReference type="EMBL" id="QDT39775.1"/>
    </source>
</evidence>
<dbReference type="OrthoDB" id="264488at2"/>
<sequence>MDEKSAFREEKLAVVSDAAEALASAWKADGFKGRKRKQAVARLAETFGRVEALFPGVRGTAERVFEAYLTPCTVRDAEAILADLERTGPFPVEHPLLERLWAAGGPDIEQVPPTDRVIRARLGPVGLILDGPPRRHSGYDNTPLNAVCFASTGGDGDHYSLIPIDGTITAQSPVVLSFPSEEEPVFVGENLKQFLCAGLHWGYFDFFANLEDEQSETAGWWFGEEVDAQQQEFLRSLAEELDLEPIPPATVDPDELWAKFSPLLENRSDAML</sequence>
<evidence type="ECO:0000313" key="2">
    <source>
        <dbReference type="Proteomes" id="UP000317318"/>
    </source>
</evidence>
<dbReference type="AlphaFoldDB" id="A0A517R7C7"/>
<proteinExistence type="predicted"/>
<name>A0A517R7C7_9PLAN</name>